<proteinExistence type="predicted"/>
<dbReference type="Proteomes" id="UP000620075">
    <property type="component" value="Unassembled WGS sequence"/>
</dbReference>
<accession>A0A934NDF0</accession>
<gene>
    <name evidence="1" type="ORF">JF888_15230</name>
</gene>
<dbReference type="EMBL" id="JAEKNQ010000059">
    <property type="protein sequence ID" value="MBJ7604506.1"/>
    <property type="molecule type" value="Genomic_DNA"/>
</dbReference>
<protein>
    <submittedName>
        <fullName evidence="1">Uncharacterized protein</fullName>
    </submittedName>
</protein>
<organism evidence="1 2">
    <name type="scientific">Candidatus Dormiibacter inghamiae</name>
    <dbReference type="NCBI Taxonomy" id="3127013"/>
    <lineage>
        <taxon>Bacteria</taxon>
        <taxon>Bacillati</taxon>
        <taxon>Candidatus Dormiibacterota</taxon>
        <taxon>Candidatus Dormibacteria</taxon>
        <taxon>Candidatus Dormibacterales</taxon>
        <taxon>Candidatus Dormibacteraceae</taxon>
        <taxon>Candidatus Dormiibacter</taxon>
    </lineage>
</organism>
<name>A0A934NDF0_9BACT</name>
<evidence type="ECO:0000313" key="1">
    <source>
        <dbReference type="EMBL" id="MBJ7604506.1"/>
    </source>
</evidence>
<dbReference type="RefSeq" id="WP_338182273.1">
    <property type="nucleotide sequence ID" value="NZ_JAEKNQ010000059.1"/>
</dbReference>
<reference evidence="1 2" key="1">
    <citation type="submission" date="2020-10" db="EMBL/GenBank/DDBJ databases">
        <title>Ca. Dormibacterota MAGs.</title>
        <authorList>
            <person name="Montgomery K."/>
        </authorList>
    </citation>
    <scope>NUCLEOTIDE SEQUENCE [LARGE SCALE GENOMIC DNA]</scope>
    <source>
        <strain evidence="1">SC8811_S16_3</strain>
    </source>
</reference>
<sequence length="49" mass="5226">MVTRDELAPGRRLEGPAIVSQYDTTAFVPPSAYAETDRAGNLVGGFDRG</sequence>
<comment type="caution">
    <text evidence="1">The sequence shown here is derived from an EMBL/GenBank/DDBJ whole genome shotgun (WGS) entry which is preliminary data.</text>
</comment>
<dbReference type="AlphaFoldDB" id="A0A934NDF0"/>
<evidence type="ECO:0000313" key="2">
    <source>
        <dbReference type="Proteomes" id="UP000620075"/>
    </source>
</evidence>